<comment type="subcellular location">
    <subcellularLocation>
        <location evidence="1">Mitochondrion inner membrane</location>
    </subcellularLocation>
</comment>
<reference evidence="11" key="1">
    <citation type="journal article" date="2015" name="Sci. Rep.">
        <title>Tissue- and time-dependent transcription in Ixodes ricinus salivary glands and midguts when blood feeding on the vertebrate host.</title>
        <authorList>
            <person name="Kotsyfakis M."/>
            <person name="Schwarz A."/>
            <person name="Erhart J."/>
            <person name="Ribeiro J.M."/>
        </authorList>
    </citation>
    <scope>NUCLEOTIDE SEQUENCE</scope>
    <source>
        <tissue evidence="11">Salivary gland and midgut</tissue>
    </source>
</reference>
<evidence type="ECO:0000256" key="10">
    <source>
        <dbReference type="SAM" id="MobiDB-lite"/>
    </source>
</evidence>
<dbReference type="GO" id="GO:0005743">
    <property type="term" value="C:mitochondrial inner membrane"/>
    <property type="evidence" value="ECO:0007669"/>
    <property type="project" value="UniProtKB-SubCell"/>
</dbReference>
<evidence type="ECO:0000256" key="7">
    <source>
        <dbReference type="ARBA" id="ARBA00023065"/>
    </source>
</evidence>
<keyword evidence="9" id="KW-0472">Membrane</keyword>
<dbReference type="GO" id="GO:0015078">
    <property type="term" value="F:proton transmembrane transporter activity"/>
    <property type="evidence" value="ECO:0007669"/>
    <property type="project" value="InterPro"/>
</dbReference>
<dbReference type="EMBL" id="GANP01008015">
    <property type="protein sequence ID" value="JAB76453.1"/>
    <property type="molecule type" value="mRNA"/>
</dbReference>
<dbReference type="Gene3D" id="1.10.246.110">
    <property type="entry name" value="Mitochondrial ATP synthase-coupling factor 6"/>
    <property type="match status" value="1"/>
</dbReference>
<evidence type="ECO:0000256" key="8">
    <source>
        <dbReference type="ARBA" id="ARBA00023128"/>
    </source>
</evidence>
<proteinExistence type="evidence at transcript level"/>
<keyword evidence="4" id="KW-0138">CF(0)</keyword>
<evidence type="ECO:0000256" key="3">
    <source>
        <dbReference type="ARBA" id="ARBA00022448"/>
    </source>
</evidence>
<dbReference type="GO" id="GO:0045259">
    <property type="term" value="C:proton-transporting ATP synthase complex"/>
    <property type="evidence" value="ECO:0007669"/>
    <property type="project" value="UniProtKB-KW"/>
</dbReference>
<dbReference type="InterPro" id="IPR008387">
    <property type="entry name" value="ATP_synth_f6_mt"/>
</dbReference>
<evidence type="ECO:0000256" key="9">
    <source>
        <dbReference type="ARBA" id="ARBA00023136"/>
    </source>
</evidence>
<dbReference type="InterPro" id="IPR036204">
    <property type="entry name" value="ATP_synth_f6_sf_mt"/>
</dbReference>
<keyword evidence="8" id="KW-0496">Mitochondrion</keyword>
<feature type="region of interest" description="Disordered" evidence="10">
    <location>
        <begin position="92"/>
        <end position="127"/>
    </location>
</feature>
<organism evidence="11">
    <name type="scientific">Ixodes ricinus</name>
    <name type="common">Common tick</name>
    <name type="synonym">Acarus ricinus</name>
    <dbReference type="NCBI Taxonomy" id="34613"/>
    <lineage>
        <taxon>Eukaryota</taxon>
        <taxon>Metazoa</taxon>
        <taxon>Ecdysozoa</taxon>
        <taxon>Arthropoda</taxon>
        <taxon>Chelicerata</taxon>
        <taxon>Arachnida</taxon>
        <taxon>Acari</taxon>
        <taxon>Parasitiformes</taxon>
        <taxon>Ixodida</taxon>
        <taxon>Ixodoidea</taxon>
        <taxon>Ixodidae</taxon>
        <taxon>Ixodinae</taxon>
        <taxon>Ixodes</taxon>
    </lineage>
</organism>
<dbReference type="Pfam" id="PF05511">
    <property type="entry name" value="ATP-synt_F6"/>
    <property type="match status" value="1"/>
</dbReference>
<protein>
    <submittedName>
        <fullName evidence="11">Putative mitochondrial atp synthase coupling factor 6</fullName>
    </submittedName>
</protein>
<dbReference type="SUPFAM" id="SSF111357">
    <property type="entry name" value="Mitochondrial ATP synthase coupling factor 6"/>
    <property type="match status" value="1"/>
</dbReference>
<accession>V5HR48</accession>
<comment type="similarity">
    <text evidence="2">Belongs to the eukaryotic ATPase subunit F6 family.</text>
</comment>
<dbReference type="PANTHER" id="PTHR12441:SF10">
    <property type="entry name" value="ATP SYNTHASE-COUPLING FACTOR 6, MITOCHONDRIAL"/>
    <property type="match status" value="1"/>
</dbReference>
<dbReference type="GO" id="GO:0015986">
    <property type="term" value="P:proton motive force-driven ATP synthesis"/>
    <property type="evidence" value="ECO:0007669"/>
    <property type="project" value="InterPro"/>
</dbReference>
<keyword evidence="6" id="KW-0999">Mitochondrion inner membrane</keyword>
<evidence type="ECO:0000256" key="6">
    <source>
        <dbReference type="ARBA" id="ARBA00022792"/>
    </source>
</evidence>
<evidence type="ECO:0000256" key="5">
    <source>
        <dbReference type="ARBA" id="ARBA00022781"/>
    </source>
</evidence>
<keyword evidence="3" id="KW-0813">Transport</keyword>
<evidence type="ECO:0000256" key="1">
    <source>
        <dbReference type="ARBA" id="ARBA00004273"/>
    </source>
</evidence>
<name>V5HR48_IXORI</name>
<sequence>MALNGKLHALATQCISHCRRNYGISAVLMQKSLDPVQKLFVDKLREYAQKSKSKSELFVDADEKIKMEYNDELKKAAVQFGGDKGSDMTKFPDFQFEDPQFGPHQPGERSKLPAEVPTATRRTTTNLKQIKMYRHSTAKIKDG</sequence>
<dbReference type="PANTHER" id="PTHR12441">
    <property type="entry name" value="ATP SYNTHASE COUPLING FACTOR 6, MITOCHONDRIAL"/>
    <property type="match status" value="1"/>
</dbReference>
<evidence type="ECO:0000256" key="4">
    <source>
        <dbReference type="ARBA" id="ARBA00022547"/>
    </source>
</evidence>
<dbReference type="FunFam" id="1.10.246.110:FF:000001">
    <property type="entry name" value="ATP synthase-coupling factor 6, mitochondrial"/>
    <property type="match status" value="1"/>
</dbReference>
<keyword evidence="5" id="KW-0375">Hydrogen ion transport</keyword>
<evidence type="ECO:0000313" key="11">
    <source>
        <dbReference type="EMBL" id="JAB76453.1"/>
    </source>
</evidence>
<dbReference type="AlphaFoldDB" id="V5HR48"/>
<keyword evidence="7" id="KW-0406">Ion transport</keyword>
<evidence type="ECO:0000256" key="2">
    <source>
        <dbReference type="ARBA" id="ARBA00007346"/>
    </source>
</evidence>